<keyword evidence="7" id="KW-0378">Hydrolase</keyword>
<comment type="similarity">
    <text evidence="1 8">Belongs to the adenosylhomocysteinase family.</text>
</comment>
<dbReference type="SUPFAM" id="SSF51735">
    <property type="entry name" value="NAD(P)-binding Rossmann-fold domains"/>
    <property type="match status" value="1"/>
</dbReference>
<feature type="binding site" evidence="5">
    <location>
        <position position="58"/>
    </location>
    <ligand>
        <name>substrate</name>
    </ligand>
</feature>
<dbReference type="EC" id="3.13.2.1" evidence="4 7"/>
<dbReference type="GO" id="GO:0006730">
    <property type="term" value="P:one-carbon metabolic process"/>
    <property type="evidence" value="ECO:0007669"/>
    <property type="project" value="UniProtKB-UniRule"/>
</dbReference>
<comment type="pathway">
    <text evidence="7">Amino-acid biosynthesis; L-homocysteine biosynthesis; L-homocysteine from S-adenosyl-L-homocysteine: step 1/1.</text>
</comment>
<dbReference type="UniPathway" id="UPA00314">
    <property type="reaction ID" value="UER00076"/>
</dbReference>
<dbReference type="PANTHER" id="PTHR23420">
    <property type="entry name" value="ADENOSYLHOMOCYSTEINASE"/>
    <property type="match status" value="1"/>
</dbReference>
<dbReference type="Proteomes" id="UP000184440">
    <property type="component" value="Unassembled WGS sequence"/>
</dbReference>
<feature type="binding site" evidence="5">
    <location>
        <position position="155"/>
    </location>
    <ligand>
        <name>substrate</name>
    </ligand>
</feature>
<keyword evidence="3 6" id="KW-0520">NAD</keyword>
<dbReference type="CDD" id="cd00401">
    <property type="entry name" value="SAHH"/>
    <property type="match status" value="1"/>
</dbReference>
<keyword evidence="11" id="KW-1185">Reference proteome</keyword>
<feature type="domain" description="S-adenosyl-L-homocysteine hydrolase NAD binding" evidence="9">
    <location>
        <begin position="190"/>
        <end position="352"/>
    </location>
</feature>
<feature type="binding site" evidence="5">
    <location>
        <position position="189"/>
    </location>
    <ligand>
        <name>substrate</name>
    </ligand>
</feature>
<comment type="catalytic activity">
    <reaction evidence="7">
        <text>S-adenosyl-L-homocysteine + H2O = L-homocysteine + adenosine</text>
        <dbReference type="Rhea" id="RHEA:21708"/>
        <dbReference type="ChEBI" id="CHEBI:15377"/>
        <dbReference type="ChEBI" id="CHEBI:16335"/>
        <dbReference type="ChEBI" id="CHEBI:57856"/>
        <dbReference type="ChEBI" id="CHEBI:58199"/>
        <dbReference type="EC" id="3.13.2.1"/>
    </reaction>
</comment>
<dbReference type="STRING" id="134849.SAMN05443668_105387"/>
<dbReference type="InterPro" id="IPR036291">
    <property type="entry name" value="NAD(P)-bd_dom_sf"/>
</dbReference>
<dbReference type="Gene3D" id="3.40.50.720">
    <property type="entry name" value="NAD(P)-binding Rossmann-like Domain"/>
    <property type="match status" value="1"/>
</dbReference>
<dbReference type="Pfam" id="PF05221">
    <property type="entry name" value="AdoHcyase"/>
    <property type="match status" value="1"/>
</dbReference>
<dbReference type="GO" id="GO:0004013">
    <property type="term" value="F:adenosylhomocysteinase activity"/>
    <property type="evidence" value="ECO:0007669"/>
    <property type="project" value="UniProtKB-UniRule"/>
</dbReference>
<dbReference type="EMBL" id="FRCS01000005">
    <property type="protein sequence ID" value="SHN35372.1"/>
    <property type="molecule type" value="Genomic_DNA"/>
</dbReference>
<dbReference type="SMART" id="SM00997">
    <property type="entry name" value="AdoHcyase_NAD"/>
    <property type="match status" value="1"/>
</dbReference>
<dbReference type="InterPro" id="IPR042172">
    <property type="entry name" value="Adenosylhomocyst_ase-like_sf"/>
</dbReference>
<evidence type="ECO:0000259" key="9">
    <source>
        <dbReference type="SMART" id="SM00997"/>
    </source>
</evidence>
<proteinExistence type="inferred from homology"/>
<dbReference type="Pfam" id="PF00670">
    <property type="entry name" value="AdoHcyase_NAD"/>
    <property type="match status" value="1"/>
</dbReference>
<dbReference type="InterPro" id="IPR000043">
    <property type="entry name" value="Adenosylhomocysteinase-like"/>
</dbReference>
<feature type="binding site" evidence="5">
    <location>
        <position position="185"/>
    </location>
    <ligand>
        <name>substrate</name>
    </ligand>
</feature>
<name>A0A1M7QUB1_9ACTN</name>
<evidence type="ECO:0000256" key="8">
    <source>
        <dbReference type="RuleBase" id="RU004166"/>
    </source>
</evidence>
<comment type="cofactor">
    <cofactor evidence="6 7">
        <name>NAD(+)</name>
        <dbReference type="ChEBI" id="CHEBI:57540"/>
    </cofactor>
    <text evidence="6 7">Binds 1 NAD(+) per subunit.</text>
</comment>
<dbReference type="GO" id="GO:0033353">
    <property type="term" value="P:S-adenosylmethionine cycle"/>
    <property type="evidence" value="ECO:0007669"/>
    <property type="project" value="TreeGrafter"/>
</dbReference>
<evidence type="ECO:0000256" key="3">
    <source>
        <dbReference type="ARBA" id="ARBA00023027"/>
    </source>
</evidence>
<feature type="binding site" evidence="5">
    <location>
        <position position="130"/>
    </location>
    <ligand>
        <name>substrate</name>
    </ligand>
</feature>
<gene>
    <name evidence="10" type="ORF">SAMN05443668_105387</name>
</gene>
<feature type="binding site" evidence="6">
    <location>
        <begin position="221"/>
        <end position="226"/>
    </location>
    <ligand>
        <name>NAD(+)</name>
        <dbReference type="ChEBI" id="CHEBI:57540"/>
    </ligand>
</feature>
<feature type="binding site" evidence="6">
    <location>
        <position position="346"/>
    </location>
    <ligand>
        <name>NAD(+)</name>
        <dbReference type="ChEBI" id="CHEBI:57540"/>
    </ligand>
</feature>
<reference evidence="10 11" key="1">
    <citation type="submission" date="2016-11" db="EMBL/GenBank/DDBJ databases">
        <authorList>
            <person name="Jaros S."/>
            <person name="Januszkiewicz K."/>
            <person name="Wedrychowicz H."/>
        </authorList>
    </citation>
    <scope>NUCLEOTIDE SEQUENCE [LARGE SCALE GENOMIC DNA]</scope>
    <source>
        <strain evidence="10 11">DSM 46144</strain>
    </source>
</reference>
<feature type="binding site" evidence="6">
    <location>
        <begin position="298"/>
        <end position="300"/>
    </location>
    <ligand>
        <name>NAD(+)</name>
        <dbReference type="ChEBI" id="CHEBI:57540"/>
    </ligand>
</feature>
<evidence type="ECO:0000256" key="6">
    <source>
        <dbReference type="PIRSR" id="PIRSR001109-2"/>
    </source>
</evidence>
<dbReference type="InterPro" id="IPR015878">
    <property type="entry name" value="Ado_hCys_hydrolase_NAD-bd"/>
</dbReference>
<dbReference type="NCBIfam" id="NF004005">
    <property type="entry name" value="PRK05476.2-3"/>
    <property type="match status" value="1"/>
</dbReference>
<protein>
    <recommendedName>
        <fullName evidence="4 7">Adenosylhomocysteinase</fullName>
        <ecNumber evidence="4 7">3.13.2.1</ecNumber>
    </recommendedName>
</protein>
<dbReference type="NCBIfam" id="TIGR00936">
    <property type="entry name" value="ahcY"/>
    <property type="match status" value="1"/>
</dbReference>
<accession>A0A1M7QUB1</accession>
<evidence type="ECO:0000256" key="7">
    <source>
        <dbReference type="RuleBase" id="RU000548"/>
    </source>
</evidence>
<evidence type="ECO:0000313" key="10">
    <source>
        <dbReference type="EMBL" id="SHN35372.1"/>
    </source>
</evidence>
<evidence type="ECO:0000256" key="2">
    <source>
        <dbReference type="ARBA" id="ARBA00022563"/>
    </source>
</evidence>
<evidence type="ECO:0000256" key="4">
    <source>
        <dbReference type="NCBIfam" id="TIGR00936"/>
    </source>
</evidence>
<dbReference type="OrthoDB" id="9802717at2"/>
<evidence type="ECO:0000256" key="1">
    <source>
        <dbReference type="ARBA" id="ARBA00007122"/>
    </source>
</evidence>
<dbReference type="GO" id="GO:0005829">
    <property type="term" value="C:cytosol"/>
    <property type="evidence" value="ECO:0007669"/>
    <property type="project" value="TreeGrafter"/>
</dbReference>
<dbReference type="RefSeq" id="WP_073258952.1">
    <property type="nucleotide sequence ID" value="NZ_FRCS01000005.1"/>
</dbReference>
<dbReference type="AlphaFoldDB" id="A0A1M7QUB1"/>
<evidence type="ECO:0000256" key="5">
    <source>
        <dbReference type="PIRSR" id="PIRSR001109-1"/>
    </source>
</evidence>
<dbReference type="SUPFAM" id="SSF52283">
    <property type="entry name" value="Formate/glycerate dehydrogenase catalytic domain-like"/>
    <property type="match status" value="1"/>
</dbReference>
<sequence>MSVPRVQYDVADLGLAGHGHSRIEWADRSMPVLAAIRDRFAAQRPFDGVRIAACLNITAETANLVRTLQAGGAEIRLCASNPLSTQDDTAAALVVEYGVSVFARHRSDSVTYRQHLDAVLARAPELVLDDACDLATALHTDYRDLVPGLRGGCEETTSGVVRLRAMASAGALRYPVVAVTDTPTKNLVDNRIGTGQSTIDALLRSTNTLLAGANVVVAGFGYGGQGVAARLTGLGARVIVTEVDPGRALDATLSGYAVMTMAEAAPLGDVFITVTGNRDVIRAEHFALMKDGAVLANAGHFDLEIDVAWLAANAVERRLEVRPHVDEYVQADGRRLLLVAEGRVANLAGAEGHPAAVMDIAFGIQALSAEWLLRNEPGALPAAVLEVPPGIDREIARLKLAALDVTLDILTETQLAYLTSWSS</sequence>
<feature type="binding site" evidence="6">
    <location>
        <position position="242"/>
    </location>
    <ligand>
        <name>NAD(+)</name>
        <dbReference type="ChEBI" id="CHEBI:57540"/>
    </ligand>
</feature>
<dbReference type="PIRSF" id="PIRSF001109">
    <property type="entry name" value="Ad_hcy_hydrolase"/>
    <property type="match status" value="1"/>
</dbReference>
<dbReference type="PANTHER" id="PTHR23420:SF0">
    <property type="entry name" value="ADENOSYLHOMOCYSTEINASE"/>
    <property type="match status" value="1"/>
</dbReference>
<organism evidence="10 11">
    <name type="scientific">Cryptosporangium aurantiacum</name>
    <dbReference type="NCBI Taxonomy" id="134849"/>
    <lineage>
        <taxon>Bacteria</taxon>
        <taxon>Bacillati</taxon>
        <taxon>Actinomycetota</taxon>
        <taxon>Actinomycetes</taxon>
        <taxon>Cryptosporangiales</taxon>
        <taxon>Cryptosporangiaceae</taxon>
        <taxon>Cryptosporangium</taxon>
    </lineage>
</organism>
<keyword evidence="2 7" id="KW-0554">One-carbon metabolism</keyword>
<dbReference type="Gene3D" id="3.40.50.1480">
    <property type="entry name" value="Adenosylhomocysteinase-like"/>
    <property type="match status" value="1"/>
</dbReference>
<evidence type="ECO:0000313" key="11">
    <source>
        <dbReference type="Proteomes" id="UP000184440"/>
    </source>
</evidence>
<dbReference type="SMART" id="SM00996">
    <property type="entry name" value="AdoHcyase"/>
    <property type="match status" value="1"/>
</dbReference>
<feature type="binding site" evidence="6">
    <location>
        <position position="353"/>
    </location>
    <ligand>
        <name>NAD(+)</name>
        <dbReference type="ChEBI" id="CHEBI:57540"/>
    </ligand>
</feature>